<dbReference type="Pfam" id="PF20143">
    <property type="entry name" value="NAD_kinase_C"/>
    <property type="match status" value="1"/>
</dbReference>
<gene>
    <name evidence="6" type="primary">nadK</name>
    <name evidence="7" type="ORF">GCM10009627_20610</name>
</gene>
<proteinExistence type="inferred from homology"/>
<keyword evidence="6" id="KW-0547">Nucleotide-binding</keyword>
<dbReference type="InterPro" id="IPR017438">
    <property type="entry name" value="ATP-NAD_kinase_N"/>
</dbReference>
<evidence type="ECO:0000313" key="8">
    <source>
        <dbReference type="Proteomes" id="UP001501742"/>
    </source>
</evidence>
<evidence type="ECO:0000256" key="4">
    <source>
        <dbReference type="ARBA" id="ARBA00023027"/>
    </source>
</evidence>
<dbReference type="EMBL" id="BAAAJX010000010">
    <property type="protein sequence ID" value="GAA1493715.1"/>
    <property type="molecule type" value="Genomic_DNA"/>
</dbReference>
<accession>A0ABP4K4J9</accession>
<evidence type="ECO:0000313" key="7">
    <source>
        <dbReference type="EMBL" id="GAA1493715.1"/>
    </source>
</evidence>
<dbReference type="InterPro" id="IPR016064">
    <property type="entry name" value="NAD/diacylglycerol_kinase_sf"/>
</dbReference>
<feature type="binding site" evidence="6">
    <location>
        <position position="172"/>
    </location>
    <ligand>
        <name>NAD(+)</name>
        <dbReference type="ChEBI" id="CHEBI:57540"/>
    </ligand>
</feature>
<comment type="similarity">
    <text evidence="6">Belongs to the NAD kinase family.</text>
</comment>
<comment type="subcellular location">
    <subcellularLocation>
        <location evidence="6">Cytoplasm</location>
    </subcellularLocation>
</comment>
<evidence type="ECO:0000256" key="3">
    <source>
        <dbReference type="ARBA" id="ARBA00022857"/>
    </source>
</evidence>
<keyword evidence="4 6" id="KW-0520">NAD</keyword>
<feature type="binding site" evidence="6">
    <location>
        <begin position="69"/>
        <end position="70"/>
    </location>
    <ligand>
        <name>NAD(+)</name>
        <dbReference type="ChEBI" id="CHEBI:57540"/>
    </ligand>
</feature>
<dbReference type="InterPro" id="IPR002504">
    <property type="entry name" value="NADK"/>
</dbReference>
<reference evidence="8" key="1">
    <citation type="journal article" date="2019" name="Int. J. Syst. Evol. Microbiol.">
        <title>The Global Catalogue of Microorganisms (GCM) 10K type strain sequencing project: providing services to taxonomists for standard genome sequencing and annotation.</title>
        <authorList>
            <consortium name="The Broad Institute Genomics Platform"/>
            <consortium name="The Broad Institute Genome Sequencing Center for Infectious Disease"/>
            <person name="Wu L."/>
            <person name="Ma J."/>
        </authorList>
    </citation>
    <scope>NUCLEOTIDE SEQUENCE [LARGE SCALE GENOMIC DNA]</scope>
    <source>
        <strain evidence="8">JCM 12140</strain>
    </source>
</reference>
<keyword evidence="2 6" id="KW-0418">Kinase</keyword>
<comment type="caution">
    <text evidence="7">The sequence shown here is derived from an EMBL/GenBank/DDBJ whole genome shotgun (WGS) entry which is preliminary data.</text>
</comment>
<feature type="binding site" evidence="6">
    <location>
        <position position="180"/>
    </location>
    <ligand>
        <name>NAD(+)</name>
        <dbReference type="ChEBI" id="CHEBI:57540"/>
    </ligand>
</feature>
<sequence>MEQPVVGLVVHPSKNVQESVEVLDRWNASGAGRLVARRIDAARLGSAIDAVDDDEFTDTVDLVVALGGDGTMLGAMRLVARRPVPVLGVNYGNVGFLVEIEPPELESALERLSAGEYQLEPHHALEARLSWGGSRTDYLAFNDITIVRRPGAGQVSADLSVGGLGYGYYRADAIVASTPAGSTAYNYAAGGPVLSPALSGSVVTPVAPMAGIDRSVVLAARERYRFDIAEGTRSAALEVDGLVVGEVATGALLEVRLRKDAGSVVRLDAERHGRTGRLKLGLLDLPLRPDQLIELIPHDLRQKLHRETED</sequence>
<keyword evidence="8" id="KW-1185">Reference proteome</keyword>
<evidence type="ECO:0000256" key="2">
    <source>
        <dbReference type="ARBA" id="ARBA00022777"/>
    </source>
</evidence>
<feature type="binding site" evidence="6">
    <location>
        <position position="207"/>
    </location>
    <ligand>
        <name>NAD(+)</name>
        <dbReference type="ChEBI" id="CHEBI:57540"/>
    </ligand>
</feature>
<dbReference type="PANTHER" id="PTHR20275">
    <property type="entry name" value="NAD KINASE"/>
    <property type="match status" value="1"/>
</dbReference>
<comment type="function">
    <text evidence="6">Involved in the regulation of the intracellular balance of NAD and NADP, and is a key enzyme in the biosynthesis of NADP. Catalyzes specifically the phosphorylation on 2'-hydroxyl of the adenosine moiety of NAD to yield NADP.</text>
</comment>
<evidence type="ECO:0000256" key="1">
    <source>
        <dbReference type="ARBA" id="ARBA00022679"/>
    </source>
</evidence>
<dbReference type="EC" id="2.7.1.23" evidence="6"/>
<dbReference type="Proteomes" id="UP001501742">
    <property type="component" value="Unassembled WGS sequence"/>
</dbReference>
<dbReference type="Gene3D" id="2.60.200.30">
    <property type="entry name" value="Probable inorganic polyphosphate/atp-NAD kinase, domain 2"/>
    <property type="match status" value="1"/>
</dbReference>
<dbReference type="InterPro" id="IPR017437">
    <property type="entry name" value="ATP-NAD_kinase_PpnK-typ_C"/>
</dbReference>
<keyword evidence="1 6" id="KW-0808">Transferase</keyword>
<keyword evidence="6" id="KW-0963">Cytoplasm</keyword>
<feature type="active site" description="Proton acceptor" evidence="6">
    <location>
        <position position="69"/>
    </location>
</feature>
<dbReference type="RefSeq" id="WP_204610217.1">
    <property type="nucleotide sequence ID" value="NZ_BAAAJX010000010.1"/>
</dbReference>
<feature type="binding site" evidence="6">
    <location>
        <position position="170"/>
    </location>
    <ligand>
        <name>NAD(+)</name>
        <dbReference type="ChEBI" id="CHEBI:57540"/>
    </ligand>
</feature>
<organism evidence="7 8">
    <name type="scientific">Curtobacterium herbarum</name>
    <dbReference type="NCBI Taxonomy" id="150122"/>
    <lineage>
        <taxon>Bacteria</taxon>
        <taxon>Bacillati</taxon>
        <taxon>Actinomycetota</taxon>
        <taxon>Actinomycetes</taxon>
        <taxon>Micrococcales</taxon>
        <taxon>Microbacteriaceae</taxon>
        <taxon>Curtobacterium</taxon>
    </lineage>
</organism>
<keyword evidence="3 6" id="KW-0521">NADP</keyword>
<dbReference type="Pfam" id="PF01513">
    <property type="entry name" value="NAD_kinase"/>
    <property type="match status" value="1"/>
</dbReference>
<protein>
    <recommendedName>
        <fullName evidence="6">NAD kinase</fullName>
        <ecNumber evidence="6">2.7.1.23</ecNumber>
    </recommendedName>
    <alternativeName>
        <fullName evidence="6">ATP-dependent NAD kinase</fullName>
    </alternativeName>
</protein>
<comment type="caution">
    <text evidence="6">Lacks conserved residue(s) required for the propagation of feature annotation.</text>
</comment>
<evidence type="ECO:0000256" key="6">
    <source>
        <dbReference type="HAMAP-Rule" id="MF_00361"/>
    </source>
</evidence>
<evidence type="ECO:0000256" key="5">
    <source>
        <dbReference type="ARBA" id="ARBA00047925"/>
    </source>
</evidence>
<dbReference type="SUPFAM" id="SSF111331">
    <property type="entry name" value="NAD kinase/diacylglycerol kinase-like"/>
    <property type="match status" value="1"/>
</dbReference>
<dbReference type="PANTHER" id="PTHR20275:SF0">
    <property type="entry name" value="NAD KINASE"/>
    <property type="match status" value="1"/>
</dbReference>
<feature type="binding site" evidence="6">
    <location>
        <begin position="142"/>
        <end position="143"/>
    </location>
    <ligand>
        <name>NAD(+)</name>
        <dbReference type="ChEBI" id="CHEBI:57540"/>
    </ligand>
</feature>
<dbReference type="HAMAP" id="MF_00361">
    <property type="entry name" value="NAD_kinase"/>
    <property type="match status" value="1"/>
</dbReference>
<keyword evidence="6" id="KW-0067">ATP-binding</keyword>
<comment type="catalytic activity">
    <reaction evidence="5 6">
        <text>NAD(+) + ATP = ADP + NADP(+) + H(+)</text>
        <dbReference type="Rhea" id="RHEA:18629"/>
        <dbReference type="ChEBI" id="CHEBI:15378"/>
        <dbReference type="ChEBI" id="CHEBI:30616"/>
        <dbReference type="ChEBI" id="CHEBI:57540"/>
        <dbReference type="ChEBI" id="CHEBI:58349"/>
        <dbReference type="ChEBI" id="CHEBI:456216"/>
        <dbReference type="EC" id="2.7.1.23"/>
    </reaction>
</comment>
<dbReference type="GO" id="GO:0016301">
    <property type="term" value="F:kinase activity"/>
    <property type="evidence" value="ECO:0007669"/>
    <property type="project" value="UniProtKB-KW"/>
</dbReference>
<comment type="cofactor">
    <cofactor evidence="6">
        <name>a divalent metal cation</name>
        <dbReference type="ChEBI" id="CHEBI:60240"/>
    </cofactor>
</comment>
<name>A0ABP4K4J9_9MICO</name>
<dbReference type="Gene3D" id="3.40.50.10330">
    <property type="entry name" value="Probable inorganic polyphosphate/atp-NAD kinase, domain 1"/>
    <property type="match status" value="1"/>
</dbReference>